<keyword evidence="2" id="KW-1133">Transmembrane helix</keyword>
<dbReference type="EMBL" id="BMAT01000546">
    <property type="protein sequence ID" value="GFR68144.1"/>
    <property type="molecule type" value="Genomic_DNA"/>
</dbReference>
<organism evidence="3 4">
    <name type="scientific">Elysia marginata</name>
    <dbReference type="NCBI Taxonomy" id="1093978"/>
    <lineage>
        <taxon>Eukaryota</taxon>
        <taxon>Metazoa</taxon>
        <taxon>Spiralia</taxon>
        <taxon>Lophotrochozoa</taxon>
        <taxon>Mollusca</taxon>
        <taxon>Gastropoda</taxon>
        <taxon>Heterobranchia</taxon>
        <taxon>Euthyneura</taxon>
        <taxon>Panpulmonata</taxon>
        <taxon>Sacoglossa</taxon>
        <taxon>Placobranchoidea</taxon>
        <taxon>Plakobranchidae</taxon>
        <taxon>Elysia</taxon>
    </lineage>
</organism>
<dbReference type="AlphaFoldDB" id="A0AAV4F4F8"/>
<protein>
    <submittedName>
        <fullName evidence="3">Uncharacterized protein</fullName>
    </submittedName>
</protein>
<sequence length="106" mass="10777">MVAVETSGTSDSIGFEKHQSCSNDGRSAGSGSSHLQHYSRSSSNIYTSVSIVVSKALVALVVVVAVGICSIKGGNDISKAPMAMLAAIAVGVVAYDTNGSIRNTKT</sequence>
<feature type="compositionally biased region" description="Polar residues" evidence="1">
    <location>
        <begin position="1"/>
        <end position="12"/>
    </location>
</feature>
<evidence type="ECO:0000313" key="4">
    <source>
        <dbReference type="Proteomes" id="UP000762676"/>
    </source>
</evidence>
<feature type="transmembrane region" description="Helical" evidence="2">
    <location>
        <begin position="45"/>
        <end position="68"/>
    </location>
</feature>
<accession>A0AAV4F4F8</accession>
<evidence type="ECO:0000256" key="2">
    <source>
        <dbReference type="SAM" id="Phobius"/>
    </source>
</evidence>
<gene>
    <name evidence="3" type="ORF">ElyMa_000269200</name>
</gene>
<dbReference type="Proteomes" id="UP000762676">
    <property type="component" value="Unassembled WGS sequence"/>
</dbReference>
<evidence type="ECO:0000256" key="1">
    <source>
        <dbReference type="SAM" id="MobiDB-lite"/>
    </source>
</evidence>
<feature type="region of interest" description="Disordered" evidence="1">
    <location>
        <begin position="1"/>
        <end position="38"/>
    </location>
</feature>
<name>A0AAV4F4F8_9GAST</name>
<comment type="caution">
    <text evidence="3">The sequence shown here is derived from an EMBL/GenBank/DDBJ whole genome shotgun (WGS) entry which is preliminary data.</text>
</comment>
<keyword evidence="2" id="KW-0812">Transmembrane</keyword>
<evidence type="ECO:0000313" key="3">
    <source>
        <dbReference type="EMBL" id="GFR68144.1"/>
    </source>
</evidence>
<feature type="transmembrane region" description="Helical" evidence="2">
    <location>
        <begin position="80"/>
        <end position="97"/>
    </location>
</feature>
<reference evidence="3 4" key="1">
    <citation type="journal article" date="2021" name="Elife">
        <title>Chloroplast acquisition without the gene transfer in kleptoplastic sea slugs, Plakobranchus ocellatus.</title>
        <authorList>
            <person name="Maeda T."/>
            <person name="Takahashi S."/>
            <person name="Yoshida T."/>
            <person name="Shimamura S."/>
            <person name="Takaki Y."/>
            <person name="Nagai Y."/>
            <person name="Toyoda A."/>
            <person name="Suzuki Y."/>
            <person name="Arimoto A."/>
            <person name="Ishii H."/>
            <person name="Satoh N."/>
            <person name="Nishiyama T."/>
            <person name="Hasebe M."/>
            <person name="Maruyama T."/>
            <person name="Minagawa J."/>
            <person name="Obokata J."/>
            <person name="Shigenobu S."/>
        </authorList>
    </citation>
    <scope>NUCLEOTIDE SEQUENCE [LARGE SCALE GENOMIC DNA]</scope>
</reference>
<keyword evidence="4" id="KW-1185">Reference proteome</keyword>
<proteinExistence type="predicted"/>
<keyword evidence="2" id="KW-0472">Membrane</keyword>